<dbReference type="AlphaFoldDB" id="A0ABC8VEG5"/>
<feature type="region of interest" description="Disordered" evidence="1">
    <location>
        <begin position="831"/>
        <end position="912"/>
    </location>
</feature>
<feature type="compositionally biased region" description="Polar residues" evidence="1">
    <location>
        <begin position="214"/>
        <end position="225"/>
    </location>
</feature>
<feature type="compositionally biased region" description="Polar residues" evidence="1">
    <location>
        <begin position="181"/>
        <end position="198"/>
    </location>
</feature>
<gene>
    <name evidence="3" type="ORF">URODEC1_LOCUS2603</name>
</gene>
<evidence type="ECO:0000313" key="3">
    <source>
        <dbReference type="EMBL" id="CAL4889258.1"/>
    </source>
</evidence>
<reference evidence="4" key="1">
    <citation type="submission" date="2024-06" db="EMBL/GenBank/DDBJ databases">
        <authorList>
            <person name="Ryan C."/>
        </authorList>
    </citation>
    <scope>NUCLEOTIDE SEQUENCE [LARGE SCALE GENOMIC DNA]</scope>
</reference>
<feature type="compositionally biased region" description="Polar residues" evidence="1">
    <location>
        <begin position="107"/>
        <end position="129"/>
    </location>
</feature>
<feature type="region of interest" description="Disordered" evidence="1">
    <location>
        <begin position="1"/>
        <end position="27"/>
    </location>
</feature>
<evidence type="ECO:0000313" key="4">
    <source>
        <dbReference type="Proteomes" id="UP001497457"/>
    </source>
</evidence>
<keyword evidence="4" id="KW-1185">Reference proteome</keyword>
<sequence>MEFSKQGQSPMPNNLGSQPVPSSNVQPNQAQYASAFYPSLPGDWGSQPMFSVGASVPVSSYYIVPMSQQSVQVGASRPEVARPLGAQPLLSRVSLRPPQQVLNIQTSLPAMVGSQPSPSIAGRKSQQAVASPKVQMLKSPSFQSSNKRSAQKDPPSKVQPQQLESVRSKFRESLVAALTLDSDQQNKSQSPDNVQSDGSAEKSKPAGDAAQDPVASTSKDVSTANSDVATTVISKICEGDEKLGSDLVSNMIVNDDMQQQSNLVCSEEELLGQCMVADELLQGHGLSWVSDLDAGISEPNADSNLKRPRTSDVDPCSTESLVESESKRIKSANELAIDKERLNQKAENLAFRIEGELFKLFGGVNKKYKEKGRSLLFNLKDKSNPELRERVLSGDIAPERLCSMTAEELASKELSEWRLAKAEELAQMVVLPNTEVDPRRLVRKTHKGEFQVEMEEPDGISVEVELGSNLTNIPSKTVEEQTKSSEKTSTDGKEGVQEKDKASDSTSQDEDSGTGNNDVSGDLEYMDNEKTDIMQELILDDVKDTENLPPIPSLDEFMQGLDSEPPFVDLSVGTPQEDGNDSEEPDTTLEPKELPEKEDKASAPEKSESESDKPSAQDNNEPKLESPGHPVVPNSDLTEPRDGELSKSSPGKDEATKTATDNVRNPDSVLHTKATNIPMIRESIWEGAIQLTVSSLSNVVAIFKSGEKPSLKDWRSFVEIKGRVKLSAFQEFVEQLPKSRSRAIMITELCWKEGSPESGRQHILQTIDAYVSDERVGLAEPAEGIELYLCPPHGKTVEILSRHLPKEHHESLAVAGSSFIGVVVWRRPNVPRVPTSHHRHDGSRRQSILRKPQVTNPAARPSLPPNSYGAPPGFPNQRHHREEEDVTDDVPPGFGPGVARDEDDLPEFNFVNSSHPAANVTAHAYKSRPHVPPPHSARPAEQMRELVQKYGKRPSVQARAWDDDDDDDIPEWNPTQATHHQPIRQPPLPAASQQLPLPPPPPVVQQMHPYQQQQQHYHIPSAVQPQVPISSLSHAYLRTQQQPVQQLHLQQQQQLQSGQAWSQANNNAWWPAQGVAAAATTPVTNIVQQPQYGVVPGSGSVQGYDAGSVSGGMAWRPR</sequence>
<dbReference type="PANTHER" id="PTHR11477:SF20">
    <property type="entry name" value="SPOC DOMAIN _ TRANSCRIPTION ELONGATION FACTOR S-II PROTEIN"/>
    <property type="match status" value="1"/>
</dbReference>
<feature type="region of interest" description="Disordered" evidence="1">
    <location>
        <begin position="179"/>
        <end position="225"/>
    </location>
</feature>
<dbReference type="SMART" id="SM00510">
    <property type="entry name" value="TFS2M"/>
    <property type="match status" value="1"/>
</dbReference>
<dbReference type="InterPro" id="IPR036575">
    <property type="entry name" value="TFIIS_cen_dom_sf"/>
</dbReference>
<feature type="compositionally biased region" description="Basic and acidic residues" evidence="1">
    <location>
        <begin position="589"/>
        <end position="626"/>
    </location>
</feature>
<dbReference type="EMBL" id="OZ075111">
    <property type="protein sequence ID" value="CAL4889258.1"/>
    <property type="molecule type" value="Genomic_DNA"/>
</dbReference>
<dbReference type="Gene3D" id="1.10.472.30">
    <property type="entry name" value="Transcription elongation factor S-II, central domain"/>
    <property type="match status" value="1"/>
</dbReference>
<reference evidence="3 4" key="2">
    <citation type="submission" date="2024-10" db="EMBL/GenBank/DDBJ databases">
        <authorList>
            <person name="Ryan C."/>
        </authorList>
    </citation>
    <scope>NUCLEOTIDE SEQUENCE [LARGE SCALE GENOMIC DNA]</scope>
</reference>
<feature type="compositionally biased region" description="Basic and acidic residues" evidence="1">
    <location>
        <begin position="477"/>
        <end position="503"/>
    </location>
</feature>
<dbReference type="InterPro" id="IPR012921">
    <property type="entry name" value="SPOC_C"/>
</dbReference>
<organism evidence="3 4">
    <name type="scientific">Urochloa decumbens</name>
    <dbReference type="NCBI Taxonomy" id="240449"/>
    <lineage>
        <taxon>Eukaryota</taxon>
        <taxon>Viridiplantae</taxon>
        <taxon>Streptophyta</taxon>
        <taxon>Embryophyta</taxon>
        <taxon>Tracheophyta</taxon>
        <taxon>Spermatophyta</taxon>
        <taxon>Magnoliopsida</taxon>
        <taxon>Liliopsida</taxon>
        <taxon>Poales</taxon>
        <taxon>Poaceae</taxon>
        <taxon>PACMAD clade</taxon>
        <taxon>Panicoideae</taxon>
        <taxon>Panicodae</taxon>
        <taxon>Paniceae</taxon>
        <taxon>Melinidinae</taxon>
        <taxon>Urochloa</taxon>
    </lineage>
</organism>
<dbReference type="PANTHER" id="PTHR11477">
    <property type="entry name" value="TRANSCRIPTION FACTOR S-II ZINC FINGER DOMAIN-CONTAINING PROTEIN"/>
    <property type="match status" value="1"/>
</dbReference>
<accession>A0ABC8VEG5</accession>
<feature type="region of interest" description="Disordered" evidence="1">
    <location>
        <begin position="951"/>
        <end position="998"/>
    </location>
</feature>
<name>A0ABC8VEG5_9POAL</name>
<dbReference type="SUPFAM" id="SSF46942">
    <property type="entry name" value="Elongation factor TFIIS domain 2"/>
    <property type="match status" value="1"/>
</dbReference>
<feature type="region of interest" description="Disordered" evidence="1">
    <location>
        <begin position="467"/>
        <end position="667"/>
    </location>
</feature>
<feature type="region of interest" description="Disordered" evidence="1">
    <location>
        <begin position="107"/>
        <end position="165"/>
    </location>
</feature>
<feature type="domain" description="TFIIS central" evidence="2">
    <location>
        <begin position="327"/>
        <end position="437"/>
    </location>
</feature>
<dbReference type="InterPro" id="IPR003618">
    <property type="entry name" value="TFIIS_cen_dom"/>
</dbReference>
<feature type="compositionally biased region" description="Polar residues" evidence="1">
    <location>
        <begin position="138"/>
        <end position="148"/>
    </location>
</feature>
<dbReference type="PROSITE" id="PS51321">
    <property type="entry name" value="TFIIS_CENTRAL"/>
    <property type="match status" value="1"/>
</dbReference>
<evidence type="ECO:0000259" key="2">
    <source>
        <dbReference type="PROSITE" id="PS51321"/>
    </source>
</evidence>
<dbReference type="CDD" id="cd21538">
    <property type="entry name" value="SPOC_TFIIS"/>
    <property type="match status" value="1"/>
</dbReference>
<protein>
    <recommendedName>
        <fullName evidence="2">TFIIS central domain-containing protein</fullName>
    </recommendedName>
</protein>
<dbReference type="Pfam" id="PF07500">
    <property type="entry name" value="TFIIS_M"/>
    <property type="match status" value="1"/>
</dbReference>
<evidence type="ECO:0000256" key="1">
    <source>
        <dbReference type="SAM" id="MobiDB-lite"/>
    </source>
</evidence>
<dbReference type="Pfam" id="PF07744">
    <property type="entry name" value="SPOC"/>
    <property type="match status" value="1"/>
</dbReference>
<dbReference type="Proteomes" id="UP001497457">
    <property type="component" value="Chromosome 1b"/>
</dbReference>
<feature type="compositionally biased region" description="Basic and acidic residues" evidence="1">
    <location>
        <begin position="638"/>
        <end position="656"/>
    </location>
</feature>
<proteinExistence type="predicted"/>
<feature type="compositionally biased region" description="Acidic residues" evidence="1">
    <location>
        <begin position="578"/>
        <end position="587"/>
    </location>
</feature>